<keyword evidence="2" id="KW-0238">DNA-binding</keyword>
<evidence type="ECO:0000313" key="5">
    <source>
        <dbReference type="EMBL" id="AWH94262.1"/>
    </source>
</evidence>
<evidence type="ECO:0000259" key="4">
    <source>
        <dbReference type="PROSITE" id="PS01124"/>
    </source>
</evidence>
<dbReference type="InterPro" id="IPR018060">
    <property type="entry name" value="HTH_AraC"/>
</dbReference>
<dbReference type="GO" id="GO:0003700">
    <property type="term" value="F:DNA-binding transcription factor activity"/>
    <property type="evidence" value="ECO:0007669"/>
    <property type="project" value="InterPro"/>
</dbReference>
<protein>
    <submittedName>
        <fullName evidence="5">Transcriptional regulator</fullName>
    </submittedName>
</protein>
<dbReference type="Gene3D" id="1.10.10.60">
    <property type="entry name" value="Homeodomain-like"/>
    <property type="match status" value="1"/>
</dbReference>
<dbReference type="KEGG" id="dpc:A6048_00605"/>
<keyword evidence="6" id="KW-1185">Reference proteome</keyword>
<dbReference type="EMBL" id="CP015453">
    <property type="protein sequence ID" value="AWH94262.1"/>
    <property type="molecule type" value="Genomic_DNA"/>
</dbReference>
<dbReference type="Pfam" id="PF12833">
    <property type="entry name" value="HTH_18"/>
    <property type="match status" value="1"/>
</dbReference>
<sequence length="348" mass="37634">MAYVRSAGLRGVRAVIDALGGDADDLALRCGLPDGALDSDEILVQDLAIGFLLETAAVELRCPDFGLRVALRQDLGLLGPVAAAIRHAPTTTRALEMTSKYLFFHARSLEITVVPDPEDDPNVLGVRFGYRDDAAALPPQAVDMVLLFLHRSMVTLLGGEYGLLSVELPNPLNTAPGRYRELFAAPARPLASAAMLRVPAMLLGREITGGGLMAHELALSYLEQHGPARDQTYAERTRALLLRSLDTGTSTLAGVAELLAVSPRTLQRHLNREGASFSAIRDEVRRDVAARLLATTEIPLYQIASALALDDVTTFSQYARRWWGITAREFRSDRKGSAGAGRPVIELS</sequence>
<proteinExistence type="predicted"/>
<evidence type="ECO:0000256" key="1">
    <source>
        <dbReference type="ARBA" id="ARBA00023015"/>
    </source>
</evidence>
<evidence type="ECO:0000256" key="3">
    <source>
        <dbReference type="ARBA" id="ARBA00023163"/>
    </source>
</evidence>
<dbReference type="InterPro" id="IPR032687">
    <property type="entry name" value="AraC-type_N"/>
</dbReference>
<keyword evidence="3" id="KW-0804">Transcription</keyword>
<name>A0AAD0JQ24_9ACTN</name>
<dbReference type="GO" id="GO:0000976">
    <property type="term" value="F:transcription cis-regulatory region binding"/>
    <property type="evidence" value="ECO:0007669"/>
    <property type="project" value="TreeGrafter"/>
</dbReference>
<accession>A0AAD0JQ24</accession>
<dbReference type="Pfam" id="PF12625">
    <property type="entry name" value="Arabinose_bd"/>
    <property type="match status" value="1"/>
</dbReference>
<evidence type="ECO:0000256" key="2">
    <source>
        <dbReference type="ARBA" id="ARBA00023125"/>
    </source>
</evidence>
<evidence type="ECO:0000313" key="6">
    <source>
        <dbReference type="Proteomes" id="UP000244903"/>
    </source>
</evidence>
<dbReference type="Proteomes" id="UP000244903">
    <property type="component" value="Chromosome"/>
</dbReference>
<keyword evidence="1" id="KW-0805">Transcription regulation</keyword>
<feature type="domain" description="HTH araC/xylS-type" evidence="4">
    <location>
        <begin position="235"/>
        <end position="333"/>
    </location>
</feature>
<dbReference type="SUPFAM" id="SSF46689">
    <property type="entry name" value="Homeodomain-like"/>
    <property type="match status" value="1"/>
</dbReference>
<dbReference type="PANTHER" id="PTHR47894">
    <property type="entry name" value="HTH-TYPE TRANSCRIPTIONAL REGULATOR GADX"/>
    <property type="match status" value="1"/>
</dbReference>
<gene>
    <name evidence="5" type="ORF">A6048_00605</name>
</gene>
<dbReference type="SMART" id="SM00342">
    <property type="entry name" value="HTH_ARAC"/>
    <property type="match status" value="1"/>
</dbReference>
<dbReference type="AlphaFoldDB" id="A0AAD0JQ24"/>
<dbReference type="GO" id="GO:0005829">
    <property type="term" value="C:cytosol"/>
    <property type="evidence" value="ECO:0007669"/>
    <property type="project" value="TreeGrafter"/>
</dbReference>
<dbReference type="PROSITE" id="PS01124">
    <property type="entry name" value="HTH_ARAC_FAMILY_2"/>
    <property type="match status" value="1"/>
</dbReference>
<dbReference type="RefSeq" id="WP_162845701.1">
    <property type="nucleotide sequence ID" value="NZ_LMTG01000102.1"/>
</dbReference>
<dbReference type="PANTHER" id="PTHR47894:SF4">
    <property type="entry name" value="HTH-TYPE TRANSCRIPTIONAL REGULATOR GADX"/>
    <property type="match status" value="1"/>
</dbReference>
<reference evidence="5 6" key="1">
    <citation type="submission" date="2016-04" db="EMBL/GenBank/DDBJ databases">
        <title>Complete genome sequence of the haloalkaliphilic hydrocarbon-degrading bacterium Dietzia psychralcaliphila ILA-1T, isolated from a drain of a fish product-processing plant.</title>
        <authorList>
            <person name="Zhao J."/>
            <person name="Hu B."/>
            <person name="Geng S."/>
            <person name="Nie Y."/>
            <person name="Tang Y."/>
        </authorList>
    </citation>
    <scope>NUCLEOTIDE SEQUENCE [LARGE SCALE GENOMIC DNA]</scope>
    <source>
        <strain evidence="5 6">ILA-1</strain>
    </source>
</reference>
<dbReference type="InterPro" id="IPR009057">
    <property type="entry name" value="Homeodomain-like_sf"/>
</dbReference>
<organism evidence="5 6">
    <name type="scientific">Dietzia psychralcaliphila</name>
    <dbReference type="NCBI Taxonomy" id="139021"/>
    <lineage>
        <taxon>Bacteria</taxon>
        <taxon>Bacillati</taxon>
        <taxon>Actinomycetota</taxon>
        <taxon>Actinomycetes</taxon>
        <taxon>Mycobacteriales</taxon>
        <taxon>Dietziaceae</taxon>
        <taxon>Dietzia</taxon>
    </lineage>
</organism>